<organism evidence="7 8">
    <name type="scientific">Panagrellus redivivus</name>
    <name type="common">Microworm</name>
    <dbReference type="NCBI Taxonomy" id="6233"/>
    <lineage>
        <taxon>Eukaryota</taxon>
        <taxon>Metazoa</taxon>
        <taxon>Ecdysozoa</taxon>
        <taxon>Nematoda</taxon>
        <taxon>Chromadorea</taxon>
        <taxon>Rhabditida</taxon>
        <taxon>Tylenchina</taxon>
        <taxon>Panagrolaimomorpha</taxon>
        <taxon>Panagrolaimoidea</taxon>
        <taxon>Panagrolaimidae</taxon>
        <taxon>Panagrellus</taxon>
    </lineage>
</organism>
<feature type="transmembrane region" description="Helical" evidence="6">
    <location>
        <begin position="249"/>
        <end position="270"/>
    </location>
</feature>
<dbReference type="AlphaFoldDB" id="A0A7E4VN76"/>
<comment type="subcellular location">
    <subcellularLocation>
        <location evidence="1 6">Membrane</location>
        <topology evidence="1 6">Multi-pass membrane protein</topology>
    </subcellularLocation>
</comment>
<dbReference type="PANTHER" id="PTHR19282">
    <property type="entry name" value="TETRASPANIN"/>
    <property type="match status" value="1"/>
</dbReference>
<dbReference type="SUPFAM" id="SSF48652">
    <property type="entry name" value="Tetraspanin"/>
    <property type="match status" value="1"/>
</dbReference>
<evidence type="ECO:0000256" key="2">
    <source>
        <dbReference type="ARBA" id="ARBA00006840"/>
    </source>
</evidence>
<feature type="transmembrane region" description="Helical" evidence="6">
    <location>
        <begin position="36"/>
        <end position="59"/>
    </location>
</feature>
<dbReference type="PANTHER" id="PTHR19282:SF431">
    <property type="entry name" value="TETRASPANIN 26A, ISOFORM B-RELATED"/>
    <property type="match status" value="1"/>
</dbReference>
<evidence type="ECO:0000256" key="5">
    <source>
        <dbReference type="ARBA" id="ARBA00023136"/>
    </source>
</evidence>
<proteinExistence type="inferred from homology"/>
<dbReference type="Pfam" id="PF00335">
    <property type="entry name" value="Tetraspanin"/>
    <property type="match status" value="1"/>
</dbReference>
<accession>A0A7E4VN76</accession>
<dbReference type="Gene3D" id="1.10.1450.10">
    <property type="entry name" value="Tetraspanin"/>
    <property type="match status" value="1"/>
</dbReference>
<evidence type="ECO:0000313" key="8">
    <source>
        <dbReference type="WBParaSite" id="Pan_g22606.t1"/>
    </source>
</evidence>
<reference evidence="7" key="1">
    <citation type="journal article" date="2013" name="Genetics">
        <title>The draft genome and transcriptome of Panagrellus redivivus are shaped by the harsh demands of a free-living lifestyle.</title>
        <authorList>
            <person name="Srinivasan J."/>
            <person name="Dillman A.R."/>
            <person name="Macchietto M.G."/>
            <person name="Heikkinen L."/>
            <person name="Lakso M."/>
            <person name="Fracchia K.M."/>
            <person name="Antoshechkin I."/>
            <person name="Mortazavi A."/>
            <person name="Wong G."/>
            <person name="Sternberg P.W."/>
        </authorList>
    </citation>
    <scope>NUCLEOTIDE SEQUENCE [LARGE SCALE GENOMIC DNA]</scope>
    <source>
        <strain evidence="7">MT8872</strain>
    </source>
</reference>
<protein>
    <recommendedName>
        <fullName evidence="6">Tetraspanin</fullName>
    </recommendedName>
</protein>
<feature type="transmembrane region" description="Helical" evidence="6">
    <location>
        <begin position="79"/>
        <end position="101"/>
    </location>
</feature>
<evidence type="ECO:0000256" key="1">
    <source>
        <dbReference type="ARBA" id="ARBA00004141"/>
    </source>
</evidence>
<dbReference type="WBParaSite" id="Pan_g22606.t1">
    <property type="protein sequence ID" value="Pan_g22606.t1"/>
    <property type="gene ID" value="Pan_g22606"/>
</dbReference>
<evidence type="ECO:0000313" key="7">
    <source>
        <dbReference type="Proteomes" id="UP000492821"/>
    </source>
</evidence>
<sequence length="287" mass="32508">MTSGGRRRQHQQLPTSEFYPGAGGGSEISCCVKYTVFGFNVIFWIIGFSLLVVGIWAQFEKNNPYSQLNRLSKFYLDPAILMTVIGAFTFIVGFSGCVGALRENTSFLALYSTLLGLLLLAEVIIVILAFVSKDWIETELKTRLDDMIILYRDDPDLQLLIDWMQLEWKCCGINRPDDWDMNIYFNKTATALKSEEAGGVPFSCCINGRELMNFACGHNARLNPPEQMVNHIFLEGCLPKLQQWLTSNFIYVGTCIFIVAIIQFLGICFAQDLKSDVFAQRAKWGRR</sequence>
<keyword evidence="4 6" id="KW-1133">Transmembrane helix</keyword>
<keyword evidence="3 6" id="KW-0812">Transmembrane</keyword>
<dbReference type="GO" id="GO:0005886">
    <property type="term" value="C:plasma membrane"/>
    <property type="evidence" value="ECO:0007669"/>
    <property type="project" value="TreeGrafter"/>
</dbReference>
<dbReference type="PRINTS" id="PR00259">
    <property type="entry name" value="TMFOUR"/>
</dbReference>
<evidence type="ECO:0000256" key="4">
    <source>
        <dbReference type="ARBA" id="ARBA00022989"/>
    </source>
</evidence>
<name>A0A7E4VN76_PANRE</name>
<feature type="transmembrane region" description="Helical" evidence="6">
    <location>
        <begin position="108"/>
        <end position="131"/>
    </location>
</feature>
<dbReference type="InterPro" id="IPR000301">
    <property type="entry name" value="Tetraspanin_animals"/>
</dbReference>
<comment type="similarity">
    <text evidence="2 6">Belongs to the tetraspanin (TM4SF) family.</text>
</comment>
<evidence type="ECO:0000256" key="3">
    <source>
        <dbReference type="ARBA" id="ARBA00022692"/>
    </source>
</evidence>
<dbReference type="InterPro" id="IPR008952">
    <property type="entry name" value="Tetraspanin_EC2_sf"/>
</dbReference>
<dbReference type="InterPro" id="IPR018499">
    <property type="entry name" value="Tetraspanin/Peripherin"/>
</dbReference>
<keyword evidence="7" id="KW-1185">Reference proteome</keyword>
<dbReference type="Proteomes" id="UP000492821">
    <property type="component" value="Unassembled WGS sequence"/>
</dbReference>
<dbReference type="PIRSF" id="PIRSF002419">
    <property type="entry name" value="Tetraspanin"/>
    <property type="match status" value="1"/>
</dbReference>
<evidence type="ECO:0000256" key="6">
    <source>
        <dbReference type="RuleBase" id="RU361218"/>
    </source>
</evidence>
<keyword evidence="5 6" id="KW-0472">Membrane</keyword>
<reference evidence="8" key="2">
    <citation type="submission" date="2020-10" db="UniProtKB">
        <authorList>
            <consortium name="WormBaseParasite"/>
        </authorList>
    </citation>
    <scope>IDENTIFICATION</scope>
</reference>